<comment type="caution">
    <text evidence="1">The sequence shown here is derived from an EMBL/GenBank/DDBJ whole genome shotgun (WGS) entry which is preliminary data.</text>
</comment>
<gene>
    <name evidence="1" type="ORF">Adt_39984</name>
</gene>
<evidence type="ECO:0000313" key="2">
    <source>
        <dbReference type="Proteomes" id="UP001604336"/>
    </source>
</evidence>
<keyword evidence="2" id="KW-1185">Reference proteome</keyword>
<dbReference type="EMBL" id="JBFOLK010000012">
    <property type="protein sequence ID" value="KAL2471848.1"/>
    <property type="molecule type" value="Genomic_DNA"/>
</dbReference>
<dbReference type="AlphaFoldDB" id="A0ABD1Q8B8"/>
<organism evidence="1 2">
    <name type="scientific">Abeliophyllum distichum</name>
    <dbReference type="NCBI Taxonomy" id="126358"/>
    <lineage>
        <taxon>Eukaryota</taxon>
        <taxon>Viridiplantae</taxon>
        <taxon>Streptophyta</taxon>
        <taxon>Embryophyta</taxon>
        <taxon>Tracheophyta</taxon>
        <taxon>Spermatophyta</taxon>
        <taxon>Magnoliopsida</taxon>
        <taxon>eudicotyledons</taxon>
        <taxon>Gunneridae</taxon>
        <taxon>Pentapetalae</taxon>
        <taxon>asterids</taxon>
        <taxon>lamiids</taxon>
        <taxon>Lamiales</taxon>
        <taxon>Oleaceae</taxon>
        <taxon>Forsythieae</taxon>
        <taxon>Abeliophyllum</taxon>
    </lineage>
</organism>
<proteinExistence type="predicted"/>
<reference evidence="2" key="1">
    <citation type="submission" date="2024-07" db="EMBL/GenBank/DDBJ databases">
        <title>Two chromosome-level genome assemblies of Korean endemic species Abeliophyllum distichum and Forsythia ovata (Oleaceae).</title>
        <authorList>
            <person name="Jang H."/>
        </authorList>
    </citation>
    <scope>NUCLEOTIDE SEQUENCE [LARGE SCALE GENOMIC DNA]</scope>
</reference>
<protein>
    <submittedName>
        <fullName evidence="1">Uncharacterized protein</fullName>
    </submittedName>
</protein>
<dbReference type="Proteomes" id="UP001604336">
    <property type="component" value="Unassembled WGS sequence"/>
</dbReference>
<sequence>MILGFSQLVPCLNEDARPLCGMTILQNLSPNYGRSFSELGRGLFSEALPISDEARYWTFSNWCHALMKRLGPYVGMTLLQKLSPNYGKSFFVLRRDLFVEALPISY</sequence>
<name>A0ABD1Q8B8_9LAMI</name>
<evidence type="ECO:0000313" key="1">
    <source>
        <dbReference type="EMBL" id="KAL2471848.1"/>
    </source>
</evidence>
<accession>A0ABD1Q8B8</accession>